<dbReference type="SMART" id="SM00558">
    <property type="entry name" value="JmjC"/>
    <property type="match status" value="1"/>
</dbReference>
<evidence type="ECO:0000256" key="2">
    <source>
        <dbReference type="ARBA" id="ARBA00022723"/>
    </source>
</evidence>
<dbReference type="InterPro" id="IPR039994">
    <property type="entry name" value="NO66-like"/>
</dbReference>
<keyword evidence="3" id="KW-0408">Iron</keyword>
<dbReference type="OrthoDB" id="9764016at2"/>
<evidence type="ECO:0000313" key="5">
    <source>
        <dbReference type="EMBL" id="KUN99384.1"/>
    </source>
</evidence>
<evidence type="ECO:0000313" key="6">
    <source>
        <dbReference type="Proteomes" id="UP000053429"/>
    </source>
</evidence>
<name>A0A101TVN3_9ACTN</name>
<dbReference type="GO" id="GO:0046872">
    <property type="term" value="F:metal ion binding"/>
    <property type="evidence" value="ECO:0007669"/>
    <property type="project" value="UniProtKB-KW"/>
</dbReference>
<feature type="domain" description="JmjC" evidence="4">
    <location>
        <begin position="100"/>
        <end position="242"/>
    </location>
</feature>
<dbReference type="PROSITE" id="PS51184">
    <property type="entry name" value="JMJC"/>
    <property type="match status" value="1"/>
</dbReference>
<comment type="caution">
    <text evidence="5">The sequence shown here is derived from an EMBL/GenBank/DDBJ whole genome shotgun (WGS) entry which is preliminary data.</text>
</comment>
<dbReference type="SUPFAM" id="SSF51197">
    <property type="entry name" value="Clavaminate synthase-like"/>
    <property type="match status" value="1"/>
</dbReference>
<dbReference type="Gene3D" id="2.60.120.650">
    <property type="entry name" value="Cupin"/>
    <property type="match status" value="1"/>
</dbReference>
<dbReference type="AlphaFoldDB" id="A0A101TVN3"/>
<dbReference type="PANTHER" id="PTHR13096">
    <property type="entry name" value="MINA53 MYC INDUCED NUCLEAR ANTIGEN"/>
    <property type="match status" value="1"/>
</dbReference>
<gene>
    <name evidence="5" type="ORF">AQJ67_25725</name>
</gene>
<dbReference type="EMBL" id="LMWY01000032">
    <property type="protein sequence ID" value="KUN99384.1"/>
    <property type="molecule type" value="Genomic_DNA"/>
</dbReference>
<dbReference type="RefSeq" id="WP_062721543.1">
    <property type="nucleotide sequence ID" value="NZ_KQ948931.1"/>
</dbReference>
<dbReference type="Pfam" id="PF08007">
    <property type="entry name" value="JmjC_2"/>
    <property type="match status" value="1"/>
</dbReference>
<evidence type="ECO:0000259" key="4">
    <source>
        <dbReference type="PROSITE" id="PS51184"/>
    </source>
</evidence>
<organism evidence="5 6">
    <name type="scientific">Streptomyces caeruleatus</name>
    <dbReference type="NCBI Taxonomy" id="661399"/>
    <lineage>
        <taxon>Bacteria</taxon>
        <taxon>Bacillati</taxon>
        <taxon>Actinomycetota</taxon>
        <taxon>Actinomycetes</taxon>
        <taxon>Kitasatosporales</taxon>
        <taxon>Streptomycetaceae</taxon>
        <taxon>Streptomyces</taxon>
    </lineage>
</organism>
<evidence type="ECO:0000256" key="1">
    <source>
        <dbReference type="ARBA" id="ARBA00001954"/>
    </source>
</evidence>
<dbReference type="Proteomes" id="UP000053429">
    <property type="component" value="Unassembled WGS sequence"/>
</dbReference>
<dbReference type="STRING" id="661399.AQJ67_25725"/>
<proteinExistence type="predicted"/>
<protein>
    <submittedName>
        <fullName evidence="5">Cupin</fullName>
    </submittedName>
</protein>
<dbReference type="PANTHER" id="PTHR13096:SF8">
    <property type="entry name" value="RIBOSOMAL OXYGENASE 1"/>
    <property type="match status" value="1"/>
</dbReference>
<evidence type="ECO:0000256" key="3">
    <source>
        <dbReference type="ARBA" id="ARBA00023004"/>
    </source>
</evidence>
<comment type="cofactor">
    <cofactor evidence="1">
        <name>Fe(2+)</name>
        <dbReference type="ChEBI" id="CHEBI:29033"/>
    </cofactor>
</comment>
<keyword evidence="2" id="KW-0479">Metal-binding</keyword>
<reference evidence="5 6" key="1">
    <citation type="submission" date="2015-10" db="EMBL/GenBank/DDBJ databases">
        <title>Draft genome sequence of Streptomyces caeruleatus NRRL B-24802, type strain for the species Streptomyces caeruleatus.</title>
        <authorList>
            <person name="Ruckert C."/>
            <person name="Winkler A."/>
            <person name="Kalinowski J."/>
            <person name="Kampfer P."/>
            <person name="Glaeser S."/>
        </authorList>
    </citation>
    <scope>NUCLEOTIDE SEQUENCE [LARGE SCALE GENOMIC DNA]</scope>
    <source>
        <strain evidence="5 6">NRRL B-24802</strain>
    </source>
</reference>
<dbReference type="InterPro" id="IPR003347">
    <property type="entry name" value="JmjC_dom"/>
</dbReference>
<sequence>MIDTASWAERLGGVEFLTQTLFRSHKIVPGEADDVRDLLTWDALNQLLASHRTAPPRLRLSQGGEPVHHHRYTQPETTRRGVAWRRLQAASLHDRLADGASLVVDAIDEMHPPIGAAAESLERFLCTAVQVNAYASWTAEEGFGTHWDDHDVVVVQLYGAKRWRLYGPTRQAPAWRDTEAPAAPEGPPLVDAVLAAGDVLYLPRGWWHAVSADQGTPSLHLTFGLGTRIGADFLNWVVDQLRSRLSYRLDVPRFAPVKDQAAYVAKLGRELSALLDEPGILGQWARSMDTTHPGRHRPSLPYVTDVPANPFVTVRLTCPRARLADGEDGTVTLAAAGTAWDFVAPVRPLLELLVAGQPIDLGDLAECSTLPLEDVAAVVSVLVKGQAAAVVGAAL</sequence>
<keyword evidence="6" id="KW-1185">Reference proteome</keyword>
<accession>A0A101TVN3</accession>